<dbReference type="OMA" id="RRTMSHN"/>
<dbReference type="PANTHER" id="PTHR22731">
    <property type="entry name" value="RIBONUCLEASES P/MRP PROTEIN SUBUNIT POP1"/>
    <property type="match status" value="1"/>
</dbReference>
<protein>
    <submittedName>
        <fullName evidence="8">Ribonucleases P/MRP protein subunit POP1</fullName>
    </submittedName>
</protein>
<feature type="domain" description="POPLD" evidence="6">
    <location>
        <begin position="628"/>
        <end position="719"/>
    </location>
</feature>
<feature type="compositionally biased region" description="Basic residues" evidence="4">
    <location>
        <begin position="197"/>
        <end position="206"/>
    </location>
</feature>
<dbReference type="InterPro" id="IPR009723">
    <property type="entry name" value="Pop1_N"/>
</dbReference>
<feature type="domain" description="POP1 C-terminal" evidence="7">
    <location>
        <begin position="1"/>
        <end position="141"/>
    </location>
</feature>
<dbReference type="PANTHER" id="PTHR22731:SF3">
    <property type="entry name" value="RIBONUCLEASES P_MRP PROTEIN SUBUNIT POP1"/>
    <property type="match status" value="1"/>
</dbReference>
<dbReference type="InterPro" id="IPR055079">
    <property type="entry name" value="POP1_C"/>
</dbReference>
<accession>E2A2E5</accession>
<dbReference type="STRING" id="104421.E2A2E5"/>
<dbReference type="FunCoup" id="E2A2E5">
    <property type="interactions" value="1247"/>
</dbReference>
<evidence type="ECO:0000259" key="7">
    <source>
        <dbReference type="Pfam" id="PF22770"/>
    </source>
</evidence>
<dbReference type="EMBL" id="GL436037">
    <property type="protein sequence ID" value="EFN72408.1"/>
    <property type="molecule type" value="Genomic_DNA"/>
</dbReference>
<dbReference type="InterPro" id="IPR012590">
    <property type="entry name" value="POPLD_dom"/>
</dbReference>
<feature type="compositionally biased region" description="Basic and acidic residues" evidence="4">
    <location>
        <begin position="432"/>
        <end position="447"/>
    </location>
</feature>
<feature type="compositionally biased region" description="Polar residues" evidence="4">
    <location>
        <begin position="182"/>
        <end position="194"/>
    </location>
</feature>
<evidence type="ECO:0000256" key="3">
    <source>
        <dbReference type="ARBA" id="ARBA00023242"/>
    </source>
</evidence>
<dbReference type="Pfam" id="PF22770">
    <property type="entry name" value="POP1_C"/>
    <property type="match status" value="2"/>
</dbReference>
<dbReference type="AlphaFoldDB" id="E2A2E5"/>
<comment type="subcellular location">
    <subcellularLocation>
        <location evidence="1">Nucleus</location>
    </subcellularLocation>
</comment>
<dbReference type="Pfam" id="PF06978">
    <property type="entry name" value="POP1_N"/>
    <property type="match status" value="1"/>
</dbReference>
<dbReference type="InterPro" id="IPR039182">
    <property type="entry name" value="Pop1"/>
</dbReference>
<evidence type="ECO:0000313" key="9">
    <source>
        <dbReference type="Proteomes" id="UP000000311"/>
    </source>
</evidence>
<gene>
    <name evidence="8" type="ORF">EAG_12543</name>
</gene>
<keyword evidence="2" id="KW-0819">tRNA processing</keyword>
<dbReference type="OrthoDB" id="442863at2759"/>
<keyword evidence="3" id="KW-0539">Nucleus</keyword>
<dbReference type="Pfam" id="PF08170">
    <property type="entry name" value="POPLD"/>
    <property type="match status" value="1"/>
</dbReference>
<evidence type="ECO:0000256" key="2">
    <source>
        <dbReference type="ARBA" id="ARBA00022694"/>
    </source>
</evidence>
<evidence type="ECO:0000259" key="5">
    <source>
        <dbReference type="Pfam" id="PF06978"/>
    </source>
</evidence>
<sequence>MVSEGTPKEFAIICMPKRKDLRRFQNNKNYDGPVEKYHTDPNENFRKILFKLYLMQMKQLRRDRFELEKTFQDNGLPEEFHSIEDEINRALLLEFRKIISDDFAERIRKWYLPKSTEVRHSCDREVMGYVTIGSYSLLRAKENPKQTKLIFQKLPVYMRRRVMSHNVKRLPRRLREAHSAQMAKSANGQNLPSTNKRPSRKYRRRPRNLLSEYYRRQRKKIWLETHIWHEKRFHMIDKWGYKIPNYSNDKSFRASYRATTQNCLLQDISYYTCIEIVGEKNWLEATLKEHCNPRKTFTAEMYTSGQKEGTVMFFKRNGYPQSPIGNVDFFWKLSGTDIKTIWIWVHPAFYSDFLSEIISSFEFKQNNAEQDRTDILHHLNDLYTNDAGCKMLVLRYALNRFRLSGPAALTVLGEALYVPSLTELDLDSENCPMREEQDSSLNDEKLDTTSTGNNVSVQPVEKMVIDENEKDTKDLTIQDLKKKMWYNEYYNERENIEAFKIQEQLWQSMKVLGSPSFLLSNMIIGLTVLDPRFYLPVKRTKTEIPSSAKNLDCQLPTDLNRSPIWDAQIRHIVSNSCVSTDRINKLRSECLVPGMSNDQYFSKDVMAKIPILLVQKPAAAPLGLGSRIDIIIPSRWAMAFWIALIMRCARVGALRESKLIAFESLATYVPDINDPDTPAYTREALMRKEELINKYFSYPPNRRNNFIKFGIHSPFFCDWKNLTKGWSDVEDFHVLRHFRPLALLKIEIEIPVKRKNARSKSTVQESEFNFQEFDEYKNCLVQVQLSMMGKGTPEEFAIICMPTHEDLEGFENNKKYAGPLEKCHIDPNEKSRKILRKEHLMQLKRLRRRRVERKKKLQDNVLPEEFDVIHDTINCAKLSEHRKMISDHAKEMRKLYLPESTEVRHSCDREVMGYVAIGGYSFLRAKGIGIGYVTLPSLLEIIRKKSNFVLVRNTKKRQYRLAQLDILLDF</sequence>
<dbReference type="SUPFAM" id="SSF103025">
    <property type="entry name" value="Folate-binding domain"/>
    <property type="match status" value="1"/>
</dbReference>
<feature type="domain" description="Pop1 N-terminal" evidence="5">
    <location>
        <begin position="201"/>
        <end position="278"/>
    </location>
</feature>
<feature type="region of interest" description="Disordered" evidence="4">
    <location>
        <begin position="432"/>
        <end position="453"/>
    </location>
</feature>
<keyword evidence="9" id="KW-1185">Reference proteome</keyword>
<dbReference type="InParanoid" id="E2A2E5"/>
<evidence type="ECO:0000313" key="8">
    <source>
        <dbReference type="EMBL" id="EFN72408.1"/>
    </source>
</evidence>
<proteinExistence type="predicted"/>
<dbReference type="GO" id="GO:0005655">
    <property type="term" value="C:nucleolar ribonuclease P complex"/>
    <property type="evidence" value="ECO:0007669"/>
    <property type="project" value="InterPro"/>
</dbReference>
<reference evidence="8 9" key="1">
    <citation type="journal article" date="2010" name="Science">
        <title>Genomic comparison of the ants Camponotus floridanus and Harpegnathos saltator.</title>
        <authorList>
            <person name="Bonasio R."/>
            <person name="Zhang G."/>
            <person name="Ye C."/>
            <person name="Mutti N.S."/>
            <person name="Fang X."/>
            <person name="Qin N."/>
            <person name="Donahue G."/>
            <person name="Yang P."/>
            <person name="Li Q."/>
            <person name="Li C."/>
            <person name="Zhang P."/>
            <person name="Huang Z."/>
            <person name="Berger S.L."/>
            <person name="Reinberg D."/>
            <person name="Wang J."/>
            <person name="Liebig J."/>
        </authorList>
    </citation>
    <scope>NUCLEOTIDE SEQUENCE [LARGE SCALE GENOMIC DNA]</scope>
    <source>
        <strain evidence="9">C129</strain>
    </source>
</reference>
<name>E2A2E5_CAMFO</name>
<feature type="region of interest" description="Disordered" evidence="4">
    <location>
        <begin position="174"/>
        <end position="206"/>
    </location>
</feature>
<feature type="domain" description="POP1 C-terminal" evidence="7">
    <location>
        <begin position="779"/>
        <end position="967"/>
    </location>
</feature>
<dbReference type="GO" id="GO:0001682">
    <property type="term" value="P:tRNA 5'-leader removal"/>
    <property type="evidence" value="ECO:0007669"/>
    <property type="project" value="InterPro"/>
</dbReference>
<dbReference type="GO" id="GO:0000172">
    <property type="term" value="C:ribonuclease MRP complex"/>
    <property type="evidence" value="ECO:0007669"/>
    <property type="project" value="InterPro"/>
</dbReference>
<dbReference type="Proteomes" id="UP000000311">
    <property type="component" value="Unassembled WGS sequence"/>
</dbReference>
<evidence type="ECO:0000256" key="1">
    <source>
        <dbReference type="ARBA" id="ARBA00004123"/>
    </source>
</evidence>
<evidence type="ECO:0000259" key="6">
    <source>
        <dbReference type="Pfam" id="PF08170"/>
    </source>
</evidence>
<evidence type="ECO:0000256" key="4">
    <source>
        <dbReference type="SAM" id="MobiDB-lite"/>
    </source>
</evidence>
<organism evidence="9">
    <name type="scientific">Camponotus floridanus</name>
    <name type="common">Florida carpenter ant</name>
    <dbReference type="NCBI Taxonomy" id="104421"/>
    <lineage>
        <taxon>Eukaryota</taxon>
        <taxon>Metazoa</taxon>
        <taxon>Ecdysozoa</taxon>
        <taxon>Arthropoda</taxon>
        <taxon>Hexapoda</taxon>
        <taxon>Insecta</taxon>
        <taxon>Pterygota</taxon>
        <taxon>Neoptera</taxon>
        <taxon>Endopterygota</taxon>
        <taxon>Hymenoptera</taxon>
        <taxon>Apocrita</taxon>
        <taxon>Aculeata</taxon>
        <taxon>Formicoidea</taxon>
        <taxon>Formicidae</taxon>
        <taxon>Formicinae</taxon>
        <taxon>Camponotus</taxon>
    </lineage>
</organism>